<dbReference type="InterPro" id="IPR055409">
    <property type="entry name" value="Beta-prop_FAM234A_B"/>
</dbReference>
<sequence>MPRQQATRSMSLTSQESYSAVIIADMIAEVPNQIDHPDVEQGIKAEKHQDGKNSTPKKERINLGYDDKHDPPAVVNVDTMETVTLGQTKTNGTDITKGVILNAQFATNNKIDSFAAEKSIEMNNTAQVGEVKKEAKENVATSFREMSIFRKTAFIFSFLPSIMFVLCFAVILPCEKKVPCIREMWSQTLNYTRVTTDIKFTSESFFYSYIRTTDGPNAIVSLKVESGEEIWTKPVAYEPYLVDCTKLVANSSDSCLVAQPTKAFQLLEASSGNLTLNVDLPQVEGSSTSLPVILPDCHGNGISEFGLAVSNKEIKVIYQGAILSTVNVQGCDSVPSKLTPWKRRDSQTDLVFICQKDGKDQLVKMSQDAWCTYKKKDSAQGETKVLQTGEKDSYAQSVFMPTEDGLVVWNQNEVSLFDPLGDKNWTVSSLPHSRKNRFLLHGKFSESGTQIAMFSSDISQNLLITLLDYGTGEVQWNRTSQNTQIADISLMKGEKKDFVLVSMQKMEIDLKAEAITQLTSVPTTIVSMLTEEAATTPGQLESSASTLVDQIAFMELGGSYYHTIKEAKVSTPNGDFHTSLTVVPRPKNEIAILILKRNNLPAAASQLTSLGIKDWDISLTENRECGWSV</sequence>
<reference evidence="4 5" key="1">
    <citation type="submission" date="2021-06" db="EMBL/GenBank/DDBJ databases">
        <title>Caerostris darwini draft genome.</title>
        <authorList>
            <person name="Kono N."/>
            <person name="Arakawa K."/>
        </authorList>
    </citation>
    <scope>NUCLEOTIDE SEQUENCE [LARGE SCALE GENOMIC DNA]</scope>
</reference>
<keyword evidence="2" id="KW-1133">Transmembrane helix</keyword>
<proteinExistence type="predicted"/>
<evidence type="ECO:0000313" key="5">
    <source>
        <dbReference type="Proteomes" id="UP001054837"/>
    </source>
</evidence>
<feature type="region of interest" description="Disordered" evidence="1">
    <location>
        <begin position="45"/>
        <end position="68"/>
    </location>
</feature>
<keyword evidence="2" id="KW-0472">Membrane</keyword>
<dbReference type="AlphaFoldDB" id="A0AAV4TL66"/>
<evidence type="ECO:0000256" key="1">
    <source>
        <dbReference type="SAM" id="MobiDB-lite"/>
    </source>
</evidence>
<organism evidence="4 5">
    <name type="scientific">Caerostris darwini</name>
    <dbReference type="NCBI Taxonomy" id="1538125"/>
    <lineage>
        <taxon>Eukaryota</taxon>
        <taxon>Metazoa</taxon>
        <taxon>Ecdysozoa</taxon>
        <taxon>Arthropoda</taxon>
        <taxon>Chelicerata</taxon>
        <taxon>Arachnida</taxon>
        <taxon>Araneae</taxon>
        <taxon>Araneomorphae</taxon>
        <taxon>Entelegynae</taxon>
        <taxon>Araneoidea</taxon>
        <taxon>Araneidae</taxon>
        <taxon>Caerostris</taxon>
    </lineage>
</organism>
<protein>
    <recommendedName>
        <fullName evidence="3">FAM234A/B beta-propeller domain-containing protein</fullName>
    </recommendedName>
</protein>
<evidence type="ECO:0000259" key="3">
    <source>
        <dbReference type="Pfam" id="PF23727"/>
    </source>
</evidence>
<evidence type="ECO:0000256" key="2">
    <source>
        <dbReference type="SAM" id="Phobius"/>
    </source>
</evidence>
<evidence type="ECO:0000313" key="4">
    <source>
        <dbReference type="EMBL" id="GIY45677.1"/>
    </source>
</evidence>
<keyword evidence="2" id="KW-0812">Transmembrane</keyword>
<name>A0AAV4TL66_9ARAC</name>
<dbReference type="Proteomes" id="UP001054837">
    <property type="component" value="Unassembled WGS sequence"/>
</dbReference>
<feature type="domain" description="FAM234A/B beta-propeller" evidence="3">
    <location>
        <begin position="225"/>
        <end position="479"/>
    </location>
</feature>
<dbReference type="EMBL" id="BPLQ01009653">
    <property type="protein sequence ID" value="GIY45677.1"/>
    <property type="molecule type" value="Genomic_DNA"/>
</dbReference>
<gene>
    <name evidence="4" type="primary">AVEN_9643_1</name>
    <name evidence="4" type="ORF">CDAR_576671</name>
</gene>
<feature type="transmembrane region" description="Helical" evidence="2">
    <location>
        <begin position="153"/>
        <end position="172"/>
    </location>
</feature>
<comment type="caution">
    <text evidence="4">The sequence shown here is derived from an EMBL/GenBank/DDBJ whole genome shotgun (WGS) entry which is preliminary data.</text>
</comment>
<dbReference type="Pfam" id="PF23727">
    <property type="entry name" value="Beta-prop_FAM234A_B"/>
    <property type="match status" value="1"/>
</dbReference>
<accession>A0AAV4TL66</accession>
<keyword evidence="5" id="KW-1185">Reference proteome</keyword>